<dbReference type="EMBL" id="UINC01208627">
    <property type="protein sequence ID" value="SVE31261.1"/>
    <property type="molecule type" value="Genomic_DNA"/>
</dbReference>
<sequence length="62" mass="6495">MLEIYKKGSVSSVLNILVPAGSTSTLTITGYLSVQAGDYVDVSLESASFTISLTGAFEYLAD</sequence>
<organism evidence="1">
    <name type="scientific">marine metagenome</name>
    <dbReference type="NCBI Taxonomy" id="408172"/>
    <lineage>
        <taxon>unclassified sequences</taxon>
        <taxon>metagenomes</taxon>
        <taxon>ecological metagenomes</taxon>
    </lineage>
</organism>
<dbReference type="AlphaFoldDB" id="A0A383CGI1"/>
<proteinExistence type="predicted"/>
<name>A0A383CGI1_9ZZZZ</name>
<evidence type="ECO:0000313" key="1">
    <source>
        <dbReference type="EMBL" id="SVE31261.1"/>
    </source>
</evidence>
<protein>
    <submittedName>
        <fullName evidence="1">Uncharacterized protein</fullName>
    </submittedName>
</protein>
<reference evidence="1" key="1">
    <citation type="submission" date="2018-05" db="EMBL/GenBank/DDBJ databases">
        <authorList>
            <person name="Lanie J.A."/>
            <person name="Ng W.-L."/>
            <person name="Kazmierczak K.M."/>
            <person name="Andrzejewski T.M."/>
            <person name="Davidsen T.M."/>
            <person name="Wayne K.J."/>
            <person name="Tettelin H."/>
            <person name="Glass J.I."/>
            <person name="Rusch D."/>
            <person name="Podicherti R."/>
            <person name="Tsui H.-C.T."/>
            <person name="Winkler M.E."/>
        </authorList>
    </citation>
    <scope>NUCLEOTIDE SEQUENCE</scope>
</reference>
<accession>A0A383CGI1</accession>
<gene>
    <name evidence="1" type="ORF">METZ01_LOCUS484115</name>
</gene>